<protein>
    <submittedName>
        <fullName evidence="2">Uncharacterized protein</fullName>
    </submittedName>
</protein>
<accession>A0ABN8YHC5</accession>
<evidence type="ECO:0000313" key="3">
    <source>
        <dbReference type="Proteomes" id="UP001176941"/>
    </source>
</evidence>
<sequence>MDCSPPVSSVHGIAQARMQLNTSLRGNENGGQAYVVPSPGRRGACWPPERTRSALIMGDVPGDPRLFASCLRGIQASGTQWQPGPSRGSGSWHLRRIPSDVTQTRIK</sequence>
<keyword evidence="3" id="KW-1185">Reference proteome</keyword>
<evidence type="ECO:0000313" key="2">
    <source>
        <dbReference type="EMBL" id="CAI9160965.1"/>
    </source>
</evidence>
<feature type="region of interest" description="Disordered" evidence="1">
    <location>
        <begin position="77"/>
        <end position="107"/>
    </location>
</feature>
<organism evidence="2 3">
    <name type="scientific">Rangifer tarandus platyrhynchus</name>
    <name type="common">Svalbard reindeer</name>
    <dbReference type="NCBI Taxonomy" id="3082113"/>
    <lineage>
        <taxon>Eukaryota</taxon>
        <taxon>Metazoa</taxon>
        <taxon>Chordata</taxon>
        <taxon>Craniata</taxon>
        <taxon>Vertebrata</taxon>
        <taxon>Euteleostomi</taxon>
        <taxon>Mammalia</taxon>
        <taxon>Eutheria</taxon>
        <taxon>Laurasiatheria</taxon>
        <taxon>Artiodactyla</taxon>
        <taxon>Ruminantia</taxon>
        <taxon>Pecora</taxon>
        <taxon>Cervidae</taxon>
        <taxon>Odocoileinae</taxon>
        <taxon>Rangifer</taxon>
    </lineage>
</organism>
<name>A0ABN8YHC5_RANTA</name>
<gene>
    <name evidence="2" type="ORF">MRATA1EN1_LOCUS9927</name>
</gene>
<dbReference type="Proteomes" id="UP001176941">
    <property type="component" value="Chromosome 2"/>
</dbReference>
<proteinExistence type="predicted"/>
<dbReference type="EMBL" id="OX459938">
    <property type="protein sequence ID" value="CAI9160965.1"/>
    <property type="molecule type" value="Genomic_DNA"/>
</dbReference>
<evidence type="ECO:0000256" key="1">
    <source>
        <dbReference type="SAM" id="MobiDB-lite"/>
    </source>
</evidence>
<reference evidence="2" key="1">
    <citation type="submission" date="2023-04" db="EMBL/GenBank/DDBJ databases">
        <authorList>
            <consortium name="ELIXIR-Norway"/>
        </authorList>
    </citation>
    <scope>NUCLEOTIDE SEQUENCE [LARGE SCALE GENOMIC DNA]</scope>
</reference>